<sequence>MTKAAARRVSSVNERPLGTYCLFVADRRAESSARKVPGRCGGRNRALPVVTTPLSGMMWRLQNEISARSAASGNNHANIRGTPAVIPSSRSLTSLLARWPSSLRVWSICLVLAMAALSSAETVHPMAQSSRHDVLARFATPRTKTPAQSMSRESNRGVSPGRRTSTVLTPPTDSTKIEATDRSGHRQMVHFSAPYPSGAHVLGRGRQTTDGIEGNFVALRSAGIVSASPRRCIAARSRNIDCDVRRNCNAD</sequence>
<proteinExistence type="predicted"/>
<evidence type="ECO:0000313" key="2">
    <source>
        <dbReference type="EMBL" id="KAH0813440.1"/>
    </source>
</evidence>
<feature type="region of interest" description="Disordered" evidence="1">
    <location>
        <begin position="142"/>
        <end position="184"/>
    </location>
</feature>
<reference evidence="2" key="2">
    <citation type="submission" date="2021-08" db="EMBL/GenBank/DDBJ databases">
        <authorList>
            <person name="Eriksson T."/>
        </authorList>
    </citation>
    <scope>NUCLEOTIDE SEQUENCE</scope>
    <source>
        <strain evidence="2">Stoneville</strain>
        <tissue evidence="2">Whole head</tissue>
    </source>
</reference>
<organism evidence="2 3">
    <name type="scientific">Tenebrio molitor</name>
    <name type="common">Yellow mealworm beetle</name>
    <dbReference type="NCBI Taxonomy" id="7067"/>
    <lineage>
        <taxon>Eukaryota</taxon>
        <taxon>Metazoa</taxon>
        <taxon>Ecdysozoa</taxon>
        <taxon>Arthropoda</taxon>
        <taxon>Hexapoda</taxon>
        <taxon>Insecta</taxon>
        <taxon>Pterygota</taxon>
        <taxon>Neoptera</taxon>
        <taxon>Endopterygota</taxon>
        <taxon>Coleoptera</taxon>
        <taxon>Polyphaga</taxon>
        <taxon>Cucujiformia</taxon>
        <taxon>Tenebrionidae</taxon>
        <taxon>Tenebrio</taxon>
    </lineage>
</organism>
<feature type="compositionally biased region" description="Basic and acidic residues" evidence="1">
    <location>
        <begin position="175"/>
        <end position="184"/>
    </location>
</feature>
<evidence type="ECO:0000256" key="1">
    <source>
        <dbReference type="SAM" id="MobiDB-lite"/>
    </source>
</evidence>
<comment type="caution">
    <text evidence="2">The sequence shown here is derived from an EMBL/GenBank/DDBJ whole genome shotgun (WGS) entry which is preliminary data.</text>
</comment>
<gene>
    <name evidence="2" type="ORF">GEV33_009351</name>
</gene>
<feature type="compositionally biased region" description="Polar residues" evidence="1">
    <location>
        <begin position="162"/>
        <end position="174"/>
    </location>
</feature>
<name>A0A8J6L9P8_TENMO</name>
<dbReference type="AlphaFoldDB" id="A0A8J6L9P8"/>
<accession>A0A8J6L9P8</accession>
<keyword evidence="3" id="KW-1185">Reference proteome</keyword>
<evidence type="ECO:0000313" key="3">
    <source>
        <dbReference type="Proteomes" id="UP000719412"/>
    </source>
</evidence>
<dbReference type="EMBL" id="JABDTM020025270">
    <property type="protein sequence ID" value="KAH0813440.1"/>
    <property type="molecule type" value="Genomic_DNA"/>
</dbReference>
<protein>
    <submittedName>
        <fullName evidence="2">Uncharacterized protein</fullName>
    </submittedName>
</protein>
<feature type="compositionally biased region" description="Polar residues" evidence="1">
    <location>
        <begin position="142"/>
        <end position="152"/>
    </location>
</feature>
<dbReference type="Proteomes" id="UP000719412">
    <property type="component" value="Unassembled WGS sequence"/>
</dbReference>
<reference evidence="2" key="1">
    <citation type="journal article" date="2020" name="J Insects Food Feed">
        <title>The yellow mealworm (Tenebrio molitor) genome: a resource for the emerging insects as food and feed industry.</title>
        <authorList>
            <person name="Eriksson T."/>
            <person name="Andere A."/>
            <person name="Kelstrup H."/>
            <person name="Emery V."/>
            <person name="Picard C."/>
        </authorList>
    </citation>
    <scope>NUCLEOTIDE SEQUENCE</scope>
    <source>
        <strain evidence="2">Stoneville</strain>
        <tissue evidence="2">Whole head</tissue>
    </source>
</reference>